<sequence>MSNTSPDISDPGRPGNPAEEDDDDASSDSSGLSSDPTERLPQTEENPSFESTWTLRISCPGQDPLELDDEDPEPAEYILHVPHLAPCLPNKQTAERLLTDILLGVPSLPPLPETVCPTRIVNAQVDLLAEMMAGPEDVITITPSFNDPKDAFPLDVIPRVNTPATDCSCRVDQLDFDGAWFEVPSSGLDLSTDFQEVLNEVLHGPSRLLGRRLTVMLRDVHFWIDRGLPFMARYITDHSKWIQALGCRAIPASAPDPSPTSNSNSTTSSTVTIWPAGALDERPAALVPRVLTVGHGFVLWATPVSGSPAQQWTVDVAGPGTTLVIPFERRIVMFHLTDSALIETEVCHYQLADPLRRVLSRREDESGPNAFMSDETTSELFLAIEKMTESVQLEDRIADYTFTRKTLLEVCDSARKLAARSQKRRFIAQKEKLTVALEQKRSGLKGVS</sequence>
<reference evidence="2" key="1">
    <citation type="submission" date="2020-04" db="EMBL/GenBank/DDBJ databases">
        <title>Analysis of mating type loci in Filobasidium floriforme.</title>
        <authorList>
            <person name="Nowrousian M."/>
        </authorList>
    </citation>
    <scope>NUCLEOTIDE SEQUENCE</scope>
    <source>
        <strain evidence="2">CBS 6242</strain>
    </source>
</reference>
<name>A0A8K0JF37_9TREE</name>
<accession>A0A8K0JF37</accession>
<gene>
    <name evidence="2" type="ORF">FFLO_06482</name>
</gene>
<dbReference type="Proteomes" id="UP000812966">
    <property type="component" value="Unassembled WGS sequence"/>
</dbReference>
<comment type="caution">
    <text evidence="2">The sequence shown here is derived from an EMBL/GenBank/DDBJ whole genome shotgun (WGS) entry which is preliminary data.</text>
</comment>
<feature type="region of interest" description="Disordered" evidence="1">
    <location>
        <begin position="1"/>
        <end position="52"/>
    </location>
</feature>
<proteinExistence type="predicted"/>
<dbReference type="AlphaFoldDB" id="A0A8K0JF37"/>
<protein>
    <submittedName>
        <fullName evidence="2">Uncharacterized protein</fullName>
    </submittedName>
</protein>
<evidence type="ECO:0000313" key="3">
    <source>
        <dbReference type="Proteomes" id="UP000812966"/>
    </source>
</evidence>
<keyword evidence="3" id="KW-1185">Reference proteome</keyword>
<evidence type="ECO:0000256" key="1">
    <source>
        <dbReference type="SAM" id="MobiDB-lite"/>
    </source>
</evidence>
<feature type="compositionally biased region" description="Polar residues" evidence="1">
    <location>
        <begin position="43"/>
        <end position="52"/>
    </location>
</feature>
<organism evidence="2 3">
    <name type="scientific">Filobasidium floriforme</name>
    <dbReference type="NCBI Taxonomy" id="5210"/>
    <lineage>
        <taxon>Eukaryota</taxon>
        <taxon>Fungi</taxon>
        <taxon>Dikarya</taxon>
        <taxon>Basidiomycota</taxon>
        <taxon>Agaricomycotina</taxon>
        <taxon>Tremellomycetes</taxon>
        <taxon>Filobasidiales</taxon>
        <taxon>Filobasidiaceae</taxon>
        <taxon>Filobasidium</taxon>
    </lineage>
</organism>
<dbReference type="EMBL" id="JABELV010000216">
    <property type="protein sequence ID" value="KAG7527965.1"/>
    <property type="molecule type" value="Genomic_DNA"/>
</dbReference>
<evidence type="ECO:0000313" key="2">
    <source>
        <dbReference type="EMBL" id="KAG7527965.1"/>
    </source>
</evidence>